<dbReference type="AlphaFoldDB" id="A0A194QL43"/>
<dbReference type="InterPro" id="IPR016024">
    <property type="entry name" value="ARM-type_fold"/>
</dbReference>
<evidence type="ECO:0000256" key="1">
    <source>
        <dbReference type="SAM" id="Coils"/>
    </source>
</evidence>
<sequence length="342" mass="38068">MDDAPVNYIRESTREILKLNRRSHRNEVSDLQRSIKDLRVSPENILSIVQNLKSKSHVTVENLLLLKNALIDDEKNIEVLLKCYGALRGLVRELTGNNVTKQCAAAGCCCNLALGDSRACMAIAKAAGPYLTVLLDNPITELAMTCAWTLGNLAGSGSKVCDILVAQGAVAKLCNMLQIHNENIQDAAVYALLHFAYQMEDDFRPEYLQKVLIALSKLEVNATTSRLSFTLSCHVDFKDNMPEELIDKMLATLKLTVKIHSEKCVQSQCNCELLYAIRTLANMDVEVYDIILNYLIQNNLGQVLLEVLNKDSGAVNESLLWLLGNLYNYSPSNDFFVHLSSL</sequence>
<dbReference type="SUPFAM" id="SSF48371">
    <property type="entry name" value="ARM repeat"/>
    <property type="match status" value="1"/>
</dbReference>
<dbReference type="Gene3D" id="1.25.10.10">
    <property type="entry name" value="Leucine-rich Repeat Variant"/>
    <property type="match status" value="1"/>
</dbReference>
<dbReference type="STRING" id="76193.A0A194QL43"/>
<dbReference type="EMBL" id="KQ461196">
    <property type="protein sequence ID" value="KPJ06293.1"/>
    <property type="molecule type" value="Genomic_DNA"/>
</dbReference>
<gene>
    <name evidence="2" type="ORF">RR48_14032</name>
</gene>
<dbReference type="SMART" id="SM00185">
    <property type="entry name" value="ARM"/>
    <property type="match status" value="3"/>
</dbReference>
<keyword evidence="3" id="KW-1185">Reference proteome</keyword>
<name>A0A194QL43_PAPMA</name>
<evidence type="ECO:0000313" key="2">
    <source>
        <dbReference type="EMBL" id="KPJ06293.1"/>
    </source>
</evidence>
<dbReference type="InterPro" id="IPR011989">
    <property type="entry name" value="ARM-like"/>
</dbReference>
<evidence type="ECO:0000313" key="3">
    <source>
        <dbReference type="Proteomes" id="UP000053240"/>
    </source>
</evidence>
<organism evidence="2 3">
    <name type="scientific">Papilio machaon</name>
    <name type="common">Old World swallowtail butterfly</name>
    <dbReference type="NCBI Taxonomy" id="76193"/>
    <lineage>
        <taxon>Eukaryota</taxon>
        <taxon>Metazoa</taxon>
        <taxon>Ecdysozoa</taxon>
        <taxon>Arthropoda</taxon>
        <taxon>Hexapoda</taxon>
        <taxon>Insecta</taxon>
        <taxon>Pterygota</taxon>
        <taxon>Neoptera</taxon>
        <taxon>Endopterygota</taxon>
        <taxon>Lepidoptera</taxon>
        <taxon>Glossata</taxon>
        <taxon>Ditrysia</taxon>
        <taxon>Papilionoidea</taxon>
        <taxon>Papilionidae</taxon>
        <taxon>Papilioninae</taxon>
        <taxon>Papilio</taxon>
    </lineage>
</organism>
<dbReference type="InParanoid" id="A0A194QL43"/>
<dbReference type="PANTHER" id="PTHR16356">
    <property type="entry name" value="TRANSMEMBRANE AND COILED-COIL DOMAIN-CONTAINING PROTEIN 6 TMCO6"/>
    <property type="match status" value="1"/>
</dbReference>
<protein>
    <submittedName>
        <fullName evidence="2">Uncharacterized protein</fullName>
    </submittedName>
</protein>
<dbReference type="PANTHER" id="PTHR16356:SF1">
    <property type="entry name" value="TRANSMEMBRANE AND COILED-COIL DOMAIN-CONTAINING PROTEIN 6"/>
    <property type="match status" value="1"/>
</dbReference>
<dbReference type="InterPro" id="IPR000225">
    <property type="entry name" value="Armadillo"/>
</dbReference>
<accession>A0A194QL43</accession>
<keyword evidence="1" id="KW-0175">Coiled coil</keyword>
<feature type="coiled-coil region" evidence="1">
    <location>
        <begin position="14"/>
        <end position="41"/>
    </location>
</feature>
<dbReference type="Proteomes" id="UP000053240">
    <property type="component" value="Unassembled WGS sequence"/>
</dbReference>
<reference evidence="2 3" key="1">
    <citation type="journal article" date="2015" name="Nat. Commun.">
        <title>Outbred genome sequencing and CRISPR/Cas9 gene editing in butterflies.</title>
        <authorList>
            <person name="Li X."/>
            <person name="Fan D."/>
            <person name="Zhang W."/>
            <person name="Liu G."/>
            <person name="Zhang L."/>
            <person name="Zhao L."/>
            <person name="Fang X."/>
            <person name="Chen L."/>
            <person name="Dong Y."/>
            <person name="Chen Y."/>
            <person name="Ding Y."/>
            <person name="Zhao R."/>
            <person name="Feng M."/>
            <person name="Zhu Y."/>
            <person name="Feng Y."/>
            <person name="Jiang X."/>
            <person name="Zhu D."/>
            <person name="Xiang H."/>
            <person name="Feng X."/>
            <person name="Li S."/>
            <person name="Wang J."/>
            <person name="Zhang G."/>
            <person name="Kronforst M.R."/>
            <person name="Wang W."/>
        </authorList>
    </citation>
    <scope>NUCLEOTIDE SEQUENCE [LARGE SCALE GENOMIC DNA]</scope>
    <source>
        <strain evidence="2">Ya'a_city_454_Pm</strain>
        <tissue evidence="2">Whole body</tissue>
    </source>
</reference>
<proteinExistence type="predicted"/>